<dbReference type="InterPro" id="IPR004776">
    <property type="entry name" value="Mem_transp_PIN-like"/>
</dbReference>
<evidence type="ECO:0000256" key="5">
    <source>
        <dbReference type="ARBA" id="ARBA00022692"/>
    </source>
</evidence>
<dbReference type="EMBL" id="DVNF01000131">
    <property type="protein sequence ID" value="HIU60630.1"/>
    <property type="molecule type" value="Genomic_DNA"/>
</dbReference>
<dbReference type="GO" id="GO:0055085">
    <property type="term" value="P:transmembrane transport"/>
    <property type="evidence" value="ECO:0007669"/>
    <property type="project" value="InterPro"/>
</dbReference>
<comment type="subcellular location">
    <subcellularLocation>
        <location evidence="1">Cell membrane</location>
        <topology evidence="1">Multi-pass membrane protein</topology>
    </subcellularLocation>
</comment>
<accession>A0A9D1MI48</accession>
<dbReference type="Gene3D" id="1.20.1530.20">
    <property type="match status" value="1"/>
</dbReference>
<reference evidence="9" key="2">
    <citation type="journal article" date="2021" name="PeerJ">
        <title>Extensive microbial diversity within the chicken gut microbiome revealed by metagenomics and culture.</title>
        <authorList>
            <person name="Gilroy R."/>
            <person name="Ravi A."/>
            <person name="Getino M."/>
            <person name="Pursley I."/>
            <person name="Horton D.L."/>
            <person name="Alikhan N.F."/>
            <person name="Baker D."/>
            <person name="Gharbi K."/>
            <person name="Hall N."/>
            <person name="Watson M."/>
            <person name="Adriaenssens E.M."/>
            <person name="Foster-Nyarko E."/>
            <person name="Jarju S."/>
            <person name="Secka A."/>
            <person name="Antonio M."/>
            <person name="Oren A."/>
            <person name="Chaudhuri R.R."/>
            <person name="La Ragione R."/>
            <person name="Hildebrand F."/>
            <person name="Pallen M.J."/>
        </authorList>
    </citation>
    <scope>NUCLEOTIDE SEQUENCE</scope>
    <source>
        <strain evidence="9">18911</strain>
    </source>
</reference>
<feature type="transmembrane region" description="Helical" evidence="8">
    <location>
        <begin position="274"/>
        <end position="296"/>
    </location>
</feature>
<sequence length="329" mass="35341">MGDLFLTGAISVGMLLLMAVPGFILGKMRSVNTESAVKFLSVMLLYILQPFVTFDSFLNTAYDPEVLINIVIVFVFTCVTIGAVLAVGSFAMRFTKFGKDVGGVIAYGGAFGNVGYMCIPFLQLMAPGDYVIILYATVSVVAFNLMAWTVGNFALTGDKRHISLKRALLNPPTLSFILALPLFLLNLNFIKAEGLTGAALKVVSGIQEVIGLFSDMVGPLAMVLLGLKLADIRFGELFADGRVYIATGIKLIFFPLFGVALTALMSLFMNVESISLNLIAMSAMPCAQNVIMFSTLYDKDSALAAKEVTVSTLLSIVTIPVMLLFLSVL</sequence>
<feature type="transmembrane region" description="Helical" evidence="8">
    <location>
        <begin position="37"/>
        <end position="54"/>
    </location>
</feature>
<dbReference type="InterPro" id="IPR038770">
    <property type="entry name" value="Na+/solute_symporter_sf"/>
</dbReference>
<evidence type="ECO:0000313" key="10">
    <source>
        <dbReference type="Proteomes" id="UP000824094"/>
    </source>
</evidence>
<dbReference type="AlphaFoldDB" id="A0A9D1MI48"/>
<reference evidence="9" key="1">
    <citation type="submission" date="2020-10" db="EMBL/GenBank/DDBJ databases">
        <authorList>
            <person name="Gilroy R."/>
        </authorList>
    </citation>
    <scope>NUCLEOTIDE SEQUENCE</scope>
    <source>
        <strain evidence="9">18911</strain>
    </source>
</reference>
<proteinExistence type="inferred from homology"/>
<evidence type="ECO:0000256" key="8">
    <source>
        <dbReference type="SAM" id="Phobius"/>
    </source>
</evidence>
<evidence type="ECO:0000256" key="3">
    <source>
        <dbReference type="ARBA" id="ARBA00022448"/>
    </source>
</evidence>
<keyword evidence="6 8" id="KW-1133">Transmembrane helix</keyword>
<feature type="transmembrane region" description="Helical" evidence="8">
    <location>
        <begin position="308"/>
        <end position="328"/>
    </location>
</feature>
<feature type="transmembrane region" description="Helical" evidence="8">
    <location>
        <begin position="66"/>
        <end position="92"/>
    </location>
</feature>
<dbReference type="GO" id="GO:0005886">
    <property type="term" value="C:plasma membrane"/>
    <property type="evidence" value="ECO:0007669"/>
    <property type="project" value="UniProtKB-SubCell"/>
</dbReference>
<evidence type="ECO:0000256" key="6">
    <source>
        <dbReference type="ARBA" id="ARBA00022989"/>
    </source>
</evidence>
<organism evidence="9 10">
    <name type="scientific">Candidatus Stercoripulliclostridium merdigallinarum</name>
    <dbReference type="NCBI Taxonomy" id="2840951"/>
    <lineage>
        <taxon>Bacteria</taxon>
        <taxon>Bacillati</taxon>
        <taxon>Bacillota</taxon>
        <taxon>Clostridia</taxon>
        <taxon>Eubacteriales</taxon>
        <taxon>Candidatus Stercoripulliclostridium</taxon>
    </lineage>
</organism>
<evidence type="ECO:0000256" key="1">
    <source>
        <dbReference type="ARBA" id="ARBA00004651"/>
    </source>
</evidence>
<evidence type="ECO:0000256" key="4">
    <source>
        <dbReference type="ARBA" id="ARBA00022475"/>
    </source>
</evidence>
<name>A0A9D1MI48_9FIRM</name>
<dbReference type="Proteomes" id="UP000824094">
    <property type="component" value="Unassembled WGS sequence"/>
</dbReference>
<keyword evidence="4" id="KW-1003">Cell membrane</keyword>
<comment type="caution">
    <text evidence="9">The sequence shown here is derived from an EMBL/GenBank/DDBJ whole genome shotgun (WGS) entry which is preliminary data.</text>
</comment>
<feature type="transmembrane region" description="Helical" evidence="8">
    <location>
        <begin position="209"/>
        <end position="230"/>
    </location>
</feature>
<comment type="similarity">
    <text evidence="2">Belongs to the auxin efflux carrier (TC 2.A.69) family.</text>
</comment>
<dbReference type="PANTHER" id="PTHR36838:SF1">
    <property type="entry name" value="SLR1864 PROTEIN"/>
    <property type="match status" value="1"/>
</dbReference>
<evidence type="ECO:0000256" key="2">
    <source>
        <dbReference type="ARBA" id="ARBA00010145"/>
    </source>
</evidence>
<feature type="transmembrane region" description="Helical" evidence="8">
    <location>
        <begin position="104"/>
        <end position="126"/>
    </location>
</feature>
<gene>
    <name evidence="9" type="ORF">IAB05_04505</name>
</gene>
<keyword evidence="5 8" id="KW-0812">Transmembrane</keyword>
<evidence type="ECO:0000256" key="7">
    <source>
        <dbReference type="ARBA" id="ARBA00023136"/>
    </source>
</evidence>
<feature type="transmembrane region" description="Helical" evidence="8">
    <location>
        <begin position="6"/>
        <end position="25"/>
    </location>
</feature>
<keyword evidence="3" id="KW-0813">Transport</keyword>
<evidence type="ECO:0000313" key="9">
    <source>
        <dbReference type="EMBL" id="HIU60630.1"/>
    </source>
</evidence>
<feature type="transmembrane region" description="Helical" evidence="8">
    <location>
        <begin position="167"/>
        <end position="189"/>
    </location>
</feature>
<keyword evidence="7 8" id="KW-0472">Membrane</keyword>
<feature type="transmembrane region" description="Helical" evidence="8">
    <location>
        <begin position="251"/>
        <end position="268"/>
    </location>
</feature>
<feature type="transmembrane region" description="Helical" evidence="8">
    <location>
        <begin position="132"/>
        <end position="155"/>
    </location>
</feature>
<dbReference type="PANTHER" id="PTHR36838">
    <property type="entry name" value="AUXIN EFFLUX CARRIER FAMILY PROTEIN"/>
    <property type="match status" value="1"/>
</dbReference>
<dbReference type="Pfam" id="PF03547">
    <property type="entry name" value="Mem_trans"/>
    <property type="match status" value="1"/>
</dbReference>
<protein>
    <submittedName>
        <fullName evidence="9">AEC family transporter</fullName>
    </submittedName>
</protein>